<dbReference type="AlphaFoldDB" id="U7QL38"/>
<comment type="caution">
    <text evidence="9">The sequence shown here is derived from an EMBL/GenBank/DDBJ whole genome shotgun (WGS) entry which is preliminary data.</text>
</comment>
<dbReference type="Gene3D" id="1.10.287.130">
    <property type="match status" value="1"/>
</dbReference>
<feature type="region of interest" description="Disordered" evidence="7">
    <location>
        <begin position="28"/>
        <end position="60"/>
    </location>
</feature>
<keyword evidence="6" id="KW-0902">Two-component regulatory system</keyword>
<sequence>MAEDWVEGGSRKLIPVAAYPETSIDWQESQALMPPDFETEDSLNPRPLLLSGTSSNQSEPIPLVEVESEQNFDIPSSQPLSEEQPVEQRQFVLPLMREGVVMGFLVTSREDRPWTPQEQHQIQAIAHTLTTACILDRRFQWFQQQFTQQQQLQAQQHDTLHSLMHQLKSPLTAVRTFGKLLLKRLLPEDKNHRIADGILRESNRLEELLQQVDQTLTLNEELIRLPTTFDPSIIPSSETLTPPDSYLPEENSPSPRTTTQVLLPASQPLEATSIKAVLEPLMVSAQAIAEERDLHCIAEIPPQLPLVQANSKALREVLSNLIDNALKYTPAGGCIYIRVHQPTHPNQPSNQLAIAISDTGPGIPKEDLEHLFQRGYRGVQATGHIPGTGLGLAIAQDLIKEMQGKIQVFSPVNSDWIPPNLSLFSRLGQGTTFIVWLKLWG</sequence>
<evidence type="ECO:0000256" key="1">
    <source>
        <dbReference type="ARBA" id="ARBA00000085"/>
    </source>
</evidence>
<comment type="catalytic activity">
    <reaction evidence="1">
        <text>ATP + protein L-histidine = ADP + protein N-phospho-L-histidine.</text>
        <dbReference type="EC" id="2.7.13.3"/>
    </reaction>
</comment>
<evidence type="ECO:0000313" key="10">
    <source>
        <dbReference type="Proteomes" id="UP000017127"/>
    </source>
</evidence>
<evidence type="ECO:0000256" key="4">
    <source>
        <dbReference type="ARBA" id="ARBA00022679"/>
    </source>
</evidence>
<organism evidence="9 10">
    <name type="scientific">Lyngbya aestuarii BL J</name>
    <dbReference type="NCBI Taxonomy" id="1348334"/>
    <lineage>
        <taxon>Bacteria</taxon>
        <taxon>Bacillati</taxon>
        <taxon>Cyanobacteriota</taxon>
        <taxon>Cyanophyceae</taxon>
        <taxon>Oscillatoriophycideae</taxon>
        <taxon>Oscillatoriales</taxon>
        <taxon>Microcoleaceae</taxon>
        <taxon>Lyngbya</taxon>
    </lineage>
</organism>
<dbReference type="InterPro" id="IPR050736">
    <property type="entry name" value="Sensor_HK_Regulatory"/>
</dbReference>
<dbReference type="InterPro" id="IPR003661">
    <property type="entry name" value="HisK_dim/P_dom"/>
</dbReference>
<keyword evidence="3" id="KW-0597">Phosphoprotein</keyword>
<evidence type="ECO:0000259" key="8">
    <source>
        <dbReference type="PROSITE" id="PS50109"/>
    </source>
</evidence>
<gene>
    <name evidence="9" type="ORF">M595_2159</name>
</gene>
<dbReference type="PROSITE" id="PS50109">
    <property type="entry name" value="HIS_KIN"/>
    <property type="match status" value="1"/>
</dbReference>
<dbReference type="InterPro" id="IPR036890">
    <property type="entry name" value="HATPase_C_sf"/>
</dbReference>
<dbReference type="InterPro" id="IPR036097">
    <property type="entry name" value="HisK_dim/P_sf"/>
</dbReference>
<dbReference type="PANTHER" id="PTHR43711">
    <property type="entry name" value="TWO-COMPONENT HISTIDINE KINASE"/>
    <property type="match status" value="1"/>
</dbReference>
<evidence type="ECO:0000256" key="3">
    <source>
        <dbReference type="ARBA" id="ARBA00022553"/>
    </source>
</evidence>
<evidence type="ECO:0000256" key="2">
    <source>
        <dbReference type="ARBA" id="ARBA00012438"/>
    </source>
</evidence>
<reference evidence="9 10" key="1">
    <citation type="journal article" date="2013" name="Front. Microbiol.">
        <title>Comparative genomic analyses of the cyanobacterium, Lyngbya aestuarii BL J, a powerful hydrogen producer.</title>
        <authorList>
            <person name="Kothari A."/>
            <person name="Vaughn M."/>
            <person name="Garcia-Pichel F."/>
        </authorList>
    </citation>
    <scope>NUCLEOTIDE SEQUENCE [LARGE SCALE GENOMIC DNA]</scope>
    <source>
        <strain evidence="9 10">BL J</strain>
    </source>
</reference>
<evidence type="ECO:0000256" key="5">
    <source>
        <dbReference type="ARBA" id="ARBA00022777"/>
    </source>
</evidence>
<dbReference type="Proteomes" id="UP000017127">
    <property type="component" value="Unassembled WGS sequence"/>
</dbReference>
<keyword evidence="4" id="KW-0808">Transferase</keyword>
<evidence type="ECO:0000256" key="6">
    <source>
        <dbReference type="ARBA" id="ARBA00023012"/>
    </source>
</evidence>
<dbReference type="PANTHER" id="PTHR43711:SF26">
    <property type="entry name" value="SENSOR HISTIDINE KINASE RCSC"/>
    <property type="match status" value="1"/>
</dbReference>
<feature type="region of interest" description="Disordered" evidence="7">
    <location>
        <begin position="233"/>
        <end position="259"/>
    </location>
</feature>
<dbReference type="SUPFAM" id="SSF47384">
    <property type="entry name" value="Homodimeric domain of signal transducing histidine kinase"/>
    <property type="match status" value="1"/>
</dbReference>
<dbReference type="EMBL" id="AUZM01000017">
    <property type="protein sequence ID" value="ERT07825.1"/>
    <property type="molecule type" value="Genomic_DNA"/>
</dbReference>
<dbReference type="Pfam" id="PF00512">
    <property type="entry name" value="HisKA"/>
    <property type="match status" value="1"/>
</dbReference>
<dbReference type="SUPFAM" id="SSF55874">
    <property type="entry name" value="ATPase domain of HSP90 chaperone/DNA topoisomerase II/histidine kinase"/>
    <property type="match status" value="1"/>
</dbReference>
<feature type="domain" description="Histidine kinase" evidence="8">
    <location>
        <begin position="162"/>
        <end position="441"/>
    </location>
</feature>
<accession>U7QL38</accession>
<dbReference type="EC" id="2.7.13.3" evidence="2"/>
<evidence type="ECO:0000313" key="9">
    <source>
        <dbReference type="EMBL" id="ERT07825.1"/>
    </source>
</evidence>
<dbReference type="PRINTS" id="PR00344">
    <property type="entry name" value="BCTRLSENSOR"/>
</dbReference>
<protein>
    <recommendedName>
        <fullName evidence="2">histidine kinase</fullName>
        <ecNumber evidence="2">2.7.13.3</ecNumber>
    </recommendedName>
</protein>
<dbReference type="Pfam" id="PF02518">
    <property type="entry name" value="HATPase_c"/>
    <property type="match status" value="1"/>
</dbReference>
<keyword evidence="10" id="KW-1185">Reference proteome</keyword>
<dbReference type="InterPro" id="IPR005467">
    <property type="entry name" value="His_kinase_dom"/>
</dbReference>
<dbReference type="SMART" id="SM00388">
    <property type="entry name" value="HisKA"/>
    <property type="match status" value="1"/>
</dbReference>
<dbReference type="PATRIC" id="fig|1348334.3.peg.2094"/>
<dbReference type="InterPro" id="IPR004358">
    <property type="entry name" value="Sig_transdc_His_kin-like_C"/>
</dbReference>
<evidence type="ECO:0000256" key="7">
    <source>
        <dbReference type="SAM" id="MobiDB-lite"/>
    </source>
</evidence>
<dbReference type="GO" id="GO:0000155">
    <property type="term" value="F:phosphorelay sensor kinase activity"/>
    <property type="evidence" value="ECO:0007669"/>
    <property type="project" value="InterPro"/>
</dbReference>
<name>U7QL38_9CYAN</name>
<dbReference type="InterPro" id="IPR003594">
    <property type="entry name" value="HATPase_dom"/>
</dbReference>
<dbReference type="CDD" id="cd00082">
    <property type="entry name" value="HisKA"/>
    <property type="match status" value="1"/>
</dbReference>
<dbReference type="CDD" id="cd00075">
    <property type="entry name" value="HATPase"/>
    <property type="match status" value="1"/>
</dbReference>
<dbReference type="SMART" id="SM00387">
    <property type="entry name" value="HATPase_c"/>
    <property type="match status" value="1"/>
</dbReference>
<keyword evidence="5 9" id="KW-0418">Kinase</keyword>
<proteinExistence type="predicted"/>
<dbReference type="Gene3D" id="3.30.565.10">
    <property type="entry name" value="Histidine kinase-like ATPase, C-terminal domain"/>
    <property type="match status" value="1"/>
</dbReference>